<dbReference type="Pfam" id="PF13098">
    <property type="entry name" value="Thioredoxin_2"/>
    <property type="match status" value="1"/>
</dbReference>
<dbReference type="EMBL" id="PGFZ01000009">
    <property type="protein sequence ID" value="POZ50648.1"/>
    <property type="molecule type" value="Genomic_DNA"/>
</dbReference>
<dbReference type="SUPFAM" id="SSF52833">
    <property type="entry name" value="Thioredoxin-like"/>
    <property type="match status" value="1"/>
</dbReference>
<reference evidence="3 4" key="1">
    <citation type="submission" date="2017-11" db="EMBL/GenBank/DDBJ databases">
        <title>Draft Genome Sequence of Methylobacter psychrotolerans Sph1T, an Obligate Methanotroph from Low-Temperature Environments.</title>
        <authorList>
            <person name="Oshkin I.Y."/>
            <person name="Miroshnikov K."/>
            <person name="Belova S.E."/>
            <person name="Korzhenkov A."/>
            <person name="Toshchakov S.V."/>
            <person name="Dedysh S.N."/>
        </authorList>
    </citation>
    <scope>NUCLEOTIDE SEQUENCE [LARGE SCALE GENOMIC DNA]</scope>
    <source>
        <strain evidence="3 4">Sph1</strain>
    </source>
</reference>
<accession>A0A2S5CIK7</accession>
<feature type="signal peptide" evidence="1">
    <location>
        <begin position="1"/>
        <end position="33"/>
    </location>
</feature>
<dbReference type="PANTHER" id="PTHR35272">
    <property type="entry name" value="THIOL:DISULFIDE INTERCHANGE PROTEIN DSBC-RELATED"/>
    <property type="match status" value="1"/>
</dbReference>
<evidence type="ECO:0000313" key="4">
    <source>
        <dbReference type="Proteomes" id="UP000237423"/>
    </source>
</evidence>
<evidence type="ECO:0000256" key="1">
    <source>
        <dbReference type="SAM" id="SignalP"/>
    </source>
</evidence>
<dbReference type="InterPro" id="IPR051470">
    <property type="entry name" value="Thiol:disulfide_interchange"/>
</dbReference>
<name>A0A2S5CIK7_9GAMM</name>
<sequence length="268" mass="29676">MNQYIPLFLQHFFKKCAHLGVLAVLFIPILTTAQTGSSPTTDTQITADVKEVMRSIDEVKRLPVTGLSFIKAGEKSFLITDNGHFVVAGNFKLVDMWRGKQITSVADTQGIEKVDLRKIGINPDDLSTLTVGTGKREVTIFTDPQCDHCHDLISQIEALSKDYTFKLVVVPVLGSKSAELTKQLLCNKDKGQSVQALLSKDYSKLPPLIRQEGVCDLKPLQKAVVATKMLEIQAVPFIYLPSHNTFKGSVKSFKTLLEKDLEDEINGK</sequence>
<dbReference type="AlphaFoldDB" id="A0A2S5CIK7"/>
<gene>
    <name evidence="3" type="ORF">AADEFJLK_03543</name>
</gene>
<keyword evidence="1" id="KW-0732">Signal</keyword>
<evidence type="ECO:0000259" key="2">
    <source>
        <dbReference type="Pfam" id="PF13098"/>
    </source>
</evidence>
<organism evidence="3 4">
    <name type="scientific">Methylovulum psychrotolerans</name>
    <dbReference type="NCBI Taxonomy" id="1704499"/>
    <lineage>
        <taxon>Bacteria</taxon>
        <taxon>Pseudomonadati</taxon>
        <taxon>Pseudomonadota</taxon>
        <taxon>Gammaproteobacteria</taxon>
        <taxon>Methylococcales</taxon>
        <taxon>Methylococcaceae</taxon>
        <taxon>Methylovulum</taxon>
    </lineage>
</organism>
<evidence type="ECO:0000313" key="3">
    <source>
        <dbReference type="EMBL" id="POZ50648.1"/>
    </source>
</evidence>
<proteinExistence type="predicted"/>
<dbReference type="PANTHER" id="PTHR35272:SF3">
    <property type="entry name" value="THIOL:DISULFIDE INTERCHANGE PROTEIN DSBC"/>
    <property type="match status" value="1"/>
</dbReference>
<dbReference type="Proteomes" id="UP000237423">
    <property type="component" value="Unassembled WGS sequence"/>
</dbReference>
<feature type="chain" id="PRO_5015670532" evidence="1">
    <location>
        <begin position="34"/>
        <end position="268"/>
    </location>
</feature>
<dbReference type="Gene3D" id="3.40.30.10">
    <property type="entry name" value="Glutaredoxin"/>
    <property type="match status" value="1"/>
</dbReference>
<comment type="caution">
    <text evidence="3">The sequence shown here is derived from an EMBL/GenBank/DDBJ whole genome shotgun (WGS) entry which is preliminary data.</text>
</comment>
<dbReference type="InterPro" id="IPR012336">
    <property type="entry name" value="Thioredoxin-like_fold"/>
</dbReference>
<feature type="domain" description="Thioredoxin-like fold" evidence="2">
    <location>
        <begin position="132"/>
        <end position="250"/>
    </location>
</feature>
<dbReference type="InterPro" id="IPR036249">
    <property type="entry name" value="Thioredoxin-like_sf"/>
</dbReference>
<protein>
    <submittedName>
        <fullName evidence="3">Disulfide bond formation protein DsbC</fullName>
    </submittedName>
</protein>